<protein>
    <recommendedName>
        <fullName evidence="4">Terminase small subunit</fullName>
    </recommendedName>
</protein>
<feature type="region of interest" description="Disordered" evidence="1">
    <location>
        <begin position="172"/>
        <end position="208"/>
    </location>
</feature>
<sequence length="208" mass="23235">MSEPEVLAWDRQRSEPERAYGYFALYRDLGRARTVAKVAEQVNKSRDYLHKLATTWKWVQRAAAWDREEDRLYAEGLAEQRRDMARRHARIASALQGKLVTRLQNLDASKLTPGDIARWLEVSTRVERLALGLPDSTTAHTGPDGGPIRAEVEQMNEQQRADFFRALMAEAAARAGQTATGREPDDLAGDGDEDDEDGEAAGGPEERG</sequence>
<dbReference type="Proteomes" id="UP000199001">
    <property type="component" value="Unassembled WGS sequence"/>
</dbReference>
<feature type="compositionally biased region" description="Acidic residues" evidence="1">
    <location>
        <begin position="186"/>
        <end position="199"/>
    </location>
</feature>
<name>A0A1C6VVX9_9ACTN</name>
<evidence type="ECO:0008006" key="4">
    <source>
        <dbReference type="Google" id="ProtNLM"/>
    </source>
</evidence>
<accession>A0A1C6VVX9</accession>
<dbReference type="STRING" id="47855.GA0070606_5375"/>
<dbReference type="OrthoDB" id="2871372at2"/>
<dbReference type="EMBL" id="FMHZ01000002">
    <property type="protein sequence ID" value="SCL70357.1"/>
    <property type="molecule type" value="Genomic_DNA"/>
</dbReference>
<feature type="compositionally biased region" description="Low complexity" evidence="1">
    <location>
        <begin position="172"/>
        <end position="181"/>
    </location>
</feature>
<evidence type="ECO:0000256" key="1">
    <source>
        <dbReference type="SAM" id="MobiDB-lite"/>
    </source>
</evidence>
<organism evidence="2 3">
    <name type="scientific">Micromonospora citrea</name>
    <dbReference type="NCBI Taxonomy" id="47855"/>
    <lineage>
        <taxon>Bacteria</taxon>
        <taxon>Bacillati</taxon>
        <taxon>Actinomycetota</taxon>
        <taxon>Actinomycetes</taxon>
        <taxon>Micromonosporales</taxon>
        <taxon>Micromonosporaceae</taxon>
        <taxon>Micromonospora</taxon>
    </lineage>
</organism>
<evidence type="ECO:0000313" key="3">
    <source>
        <dbReference type="Proteomes" id="UP000199001"/>
    </source>
</evidence>
<reference evidence="3" key="1">
    <citation type="submission" date="2016-06" db="EMBL/GenBank/DDBJ databases">
        <authorList>
            <person name="Varghese N."/>
            <person name="Submissions Spin"/>
        </authorList>
    </citation>
    <scope>NUCLEOTIDE SEQUENCE [LARGE SCALE GENOMIC DNA]</scope>
    <source>
        <strain evidence="3">DSM 43903</strain>
    </source>
</reference>
<dbReference type="AlphaFoldDB" id="A0A1C6VVX9"/>
<evidence type="ECO:0000313" key="2">
    <source>
        <dbReference type="EMBL" id="SCL70357.1"/>
    </source>
</evidence>
<keyword evidence="3" id="KW-1185">Reference proteome</keyword>
<dbReference type="RefSeq" id="WP_091105631.1">
    <property type="nucleotide sequence ID" value="NZ_FMHZ01000002.1"/>
</dbReference>
<proteinExistence type="predicted"/>
<gene>
    <name evidence="2" type="ORF">GA0070606_5375</name>
</gene>